<sequence>MQHSSVGGPHHDQALAAAIRALGSPDFPAAFARLARQLLAFDNLILIVYHGEQRPAVLYREFTDPVVYLPMDSEYLGSAYLLDPFYHEHLRGGVEGVRRLVDVAPDHFSRTQYFKAYYEQTTLLDEIAVFAGLGEGMTITACFGRDRSSGLPYSEEDIQAMTACEQMLTALLARHWHDYQPAVASSPSVTPLSERLRDELERIQQVRLSPRQAEVALFILRGHSSVSIGLHLDVSPQTVKVFRRQLYARCGISTQAELFAMMMPIFSRLTAGD</sequence>
<dbReference type="EMBL" id="PRLP01000043">
    <property type="protein sequence ID" value="PPC76732.1"/>
    <property type="molecule type" value="Genomic_DNA"/>
</dbReference>
<reference evidence="5 6" key="1">
    <citation type="submission" date="2018-02" db="EMBL/GenBank/DDBJ databases">
        <title>novel marine gammaproteobacteria from coastal saline agro ecosystem.</title>
        <authorList>
            <person name="Krishnan R."/>
            <person name="Ramesh Kumar N."/>
        </authorList>
    </citation>
    <scope>NUCLEOTIDE SEQUENCE [LARGE SCALE GENOMIC DNA]</scope>
    <source>
        <strain evidence="5 6">228</strain>
    </source>
</reference>
<dbReference type="AlphaFoldDB" id="A0A2S5KPS9"/>
<dbReference type="PANTHER" id="PTHR44688:SF16">
    <property type="entry name" value="DNA-BINDING TRANSCRIPTIONAL ACTIVATOR DEVR_DOSR"/>
    <property type="match status" value="1"/>
</dbReference>
<dbReference type="InterPro" id="IPR016032">
    <property type="entry name" value="Sig_transdc_resp-reg_C-effctor"/>
</dbReference>
<gene>
    <name evidence="5" type="ORF">C4K68_14025</name>
</gene>
<dbReference type="SMART" id="SM00421">
    <property type="entry name" value="HTH_LUXR"/>
    <property type="match status" value="1"/>
</dbReference>
<dbReference type="InterPro" id="IPR000792">
    <property type="entry name" value="Tscrpt_reg_LuxR_C"/>
</dbReference>
<dbReference type="Pfam" id="PF00196">
    <property type="entry name" value="GerE"/>
    <property type="match status" value="1"/>
</dbReference>
<organism evidence="5 6">
    <name type="scientific">Proteobacteria bacterium 228</name>
    <dbReference type="NCBI Taxonomy" id="2083153"/>
    <lineage>
        <taxon>Bacteria</taxon>
        <taxon>Pseudomonadati</taxon>
        <taxon>Pseudomonadota</taxon>
    </lineage>
</organism>
<dbReference type="PANTHER" id="PTHR44688">
    <property type="entry name" value="DNA-BINDING TRANSCRIPTIONAL ACTIVATOR DEVR_DOSR"/>
    <property type="match status" value="1"/>
</dbReference>
<name>A0A2S5KPS9_9PROT</name>
<evidence type="ECO:0000256" key="2">
    <source>
        <dbReference type="ARBA" id="ARBA00023125"/>
    </source>
</evidence>
<comment type="caution">
    <text evidence="5">The sequence shown here is derived from an EMBL/GenBank/DDBJ whole genome shotgun (WGS) entry which is preliminary data.</text>
</comment>
<dbReference type="InterPro" id="IPR036388">
    <property type="entry name" value="WH-like_DNA-bd_sf"/>
</dbReference>
<evidence type="ECO:0000259" key="4">
    <source>
        <dbReference type="PROSITE" id="PS50043"/>
    </source>
</evidence>
<evidence type="ECO:0000313" key="6">
    <source>
        <dbReference type="Proteomes" id="UP000238196"/>
    </source>
</evidence>
<evidence type="ECO:0000313" key="5">
    <source>
        <dbReference type="EMBL" id="PPC76732.1"/>
    </source>
</evidence>
<dbReference type="GO" id="GO:0006355">
    <property type="term" value="P:regulation of DNA-templated transcription"/>
    <property type="evidence" value="ECO:0007669"/>
    <property type="project" value="InterPro"/>
</dbReference>
<dbReference type="PROSITE" id="PS50043">
    <property type="entry name" value="HTH_LUXR_2"/>
    <property type="match status" value="1"/>
</dbReference>
<evidence type="ECO:0000256" key="3">
    <source>
        <dbReference type="ARBA" id="ARBA00023163"/>
    </source>
</evidence>
<keyword evidence="2" id="KW-0238">DNA-binding</keyword>
<dbReference type="OrthoDB" id="343383at2"/>
<dbReference type="GO" id="GO:0003677">
    <property type="term" value="F:DNA binding"/>
    <property type="evidence" value="ECO:0007669"/>
    <property type="project" value="UniProtKB-KW"/>
</dbReference>
<proteinExistence type="predicted"/>
<dbReference type="Proteomes" id="UP000238196">
    <property type="component" value="Unassembled WGS sequence"/>
</dbReference>
<feature type="domain" description="HTH luxR-type" evidence="4">
    <location>
        <begin position="201"/>
        <end position="266"/>
    </location>
</feature>
<dbReference type="Gene3D" id="1.10.10.10">
    <property type="entry name" value="Winged helix-like DNA-binding domain superfamily/Winged helix DNA-binding domain"/>
    <property type="match status" value="1"/>
</dbReference>
<keyword evidence="1" id="KW-0805">Transcription regulation</keyword>
<keyword evidence="3" id="KW-0804">Transcription</keyword>
<dbReference type="SUPFAM" id="SSF46894">
    <property type="entry name" value="C-terminal effector domain of the bipartite response regulators"/>
    <property type="match status" value="1"/>
</dbReference>
<accession>A0A2S5KPS9</accession>
<evidence type="ECO:0000256" key="1">
    <source>
        <dbReference type="ARBA" id="ARBA00023015"/>
    </source>
</evidence>
<protein>
    <submittedName>
        <fullName evidence="5">LuxR family transcriptional regulator</fullName>
    </submittedName>
</protein>